<evidence type="ECO:0000256" key="3">
    <source>
        <dbReference type="ARBA" id="ARBA00022898"/>
    </source>
</evidence>
<gene>
    <name evidence="7" type="ORF">J3U88_24280</name>
</gene>
<dbReference type="Pfam" id="PF01212">
    <property type="entry name" value="Beta_elim_lyase"/>
    <property type="match status" value="1"/>
</dbReference>
<comment type="similarity">
    <text evidence="2">Belongs to the threonine aldolase family.</text>
</comment>
<dbReference type="Gene3D" id="3.90.1150.10">
    <property type="entry name" value="Aspartate Aminotransferase, domain 1"/>
    <property type="match status" value="1"/>
</dbReference>
<sequence>MATLEETAFDFRSDTVTLPTQAMRAAMAEAEMGDDVYGEDPSVNALQDHIASLTGMEAALFFPTGSMANLAALMCHTQPGSMMFTGFLSHIKRYELGGYARIAGLSLTDIDDQQGFLNLEQLQERWSPDIYYMTQAGIVCVENTHNIGGGLVYPVQELIDLRRFTREKKVPIHMDGARLWHAAVAQDRPLTDWTRHVDSVMMSVSKGLGAPVGSVLAASQATVDQARIQRKLLGGGMRQAGMLAAGARYAVDNHLPLLERDHTRCREVYGAIKNLFWLKAVEPQTNILIFKTEKPEAVAMTQWLAEQGLRCLPLAADRVRLVFHLNLSDEACERAIDKIKEWGRDR</sequence>
<dbReference type="NCBIfam" id="NF041359">
    <property type="entry name" value="GntG_guanitoxin"/>
    <property type="match status" value="1"/>
</dbReference>
<protein>
    <submittedName>
        <fullName evidence="7">Threonine aldolase family protein</fullName>
    </submittedName>
</protein>
<evidence type="ECO:0000256" key="4">
    <source>
        <dbReference type="ARBA" id="ARBA00023239"/>
    </source>
</evidence>
<evidence type="ECO:0000256" key="1">
    <source>
        <dbReference type="ARBA" id="ARBA00001933"/>
    </source>
</evidence>
<comment type="caution">
    <text evidence="7">The sequence shown here is derived from an EMBL/GenBank/DDBJ whole genome shotgun (WGS) entry which is preliminary data.</text>
</comment>
<dbReference type="GO" id="GO:0006545">
    <property type="term" value="P:glycine biosynthetic process"/>
    <property type="evidence" value="ECO:0007669"/>
    <property type="project" value="TreeGrafter"/>
</dbReference>
<keyword evidence="4" id="KW-0456">Lyase</keyword>
<name>A0A8J7U4L8_9BACT</name>
<dbReference type="PIRSF" id="PIRSF017617">
    <property type="entry name" value="Thr_aldolase"/>
    <property type="match status" value="1"/>
</dbReference>
<keyword evidence="8" id="KW-1185">Reference proteome</keyword>
<proteinExistence type="inferred from homology"/>
<dbReference type="InterPro" id="IPR015424">
    <property type="entry name" value="PyrdxlP-dep_Trfase"/>
</dbReference>
<evidence type="ECO:0000313" key="7">
    <source>
        <dbReference type="EMBL" id="MBO1321618.1"/>
    </source>
</evidence>
<dbReference type="InterPro" id="IPR001597">
    <property type="entry name" value="ArAA_b-elim_lyase/Thr_aldolase"/>
</dbReference>
<dbReference type="Gene3D" id="3.40.640.10">
    <property type="entry name" value="Type I PLP-dependent aspartate aminotransferase-like (Major domain)"/>
    <property type="match status" value="1"/>
</dbReference>
<dbReference type="GO" id="GO:0008732">
    <property type="term" value="F:L-allo-threonine aldolase activity"/>
    <property type="evidence" value="ECO:0007669"/>
    <property type="project" value="TreeGrafter"/>
</dbReference>
<dbReference type="RefSeq" id="WP_207861591.1">
    <property type="nucleotide sequence ID" value="NZ_JAFREP010000026.1"/>
</dbReference>
<reference evidence="7" key="1">
    <citation type="submission" date="2021-03" db="EMBL/GenBank/DDBJ databases">
        <authorList>
            <person name="Wang G."/>
        </authorList>
    </citation>
    <scope>NUCLEOTIDE SEQUENCE</scope>
    <source>
        <strain evidence="7">KCTC 12899</strain>
    </source>
</reference>
<evidence type="ECO:0000256" key="5">
    <source>
        <dbReference type="PIRSR" id="PIRSR017617-1"/>
    </source>
</evidence>
<organism evidence="7 8">
    <name type="scientific">Acanthopleuribacter pedis</name>
    <dbReference type="NCBI Taxonomy" id="442870"/>
    <lineage>
        <taxon>Bacteria</taxon>
        <taxon>Pseudomonadati</taxon>
        <taxon>Acidobacteriota</taxon>
        <taxon>Holophagae</taxon>
        <taxon>Acanthopleuribacterales</taxon>
        <taxon>Acanthopleuribacteraceae</taxon>
        <taxon>Acanthopleuribacter</taxon>
    </lineage>
</organism>
<evidence type="ECO:0000313" key="8">
    <source>
        <dbReference type="Proteomes" id="UP000664417"/>
    </source>
</evidence>
<dbReference type="GO" id="GO:0006567">
    <property type="term" value="P:L-threonine catabolic process"/>
    <property type="evidence" value="ECO:0007669"/>
    <property type="project" value="TreeGrafter"/>
</dbReference>
<feature type="modified residue" description="N6-(pyridoxal phosphate)lysine" evidence="5">
    <location>
        <position position="206"/>
    </location>
</feature>
<feature type="domain" description="Aromatic amino acid beta-eliminating lyase/threonine aldolase" evidence="6">
    <location>
        <begin position="10"/>
        <end position="291"/>
    </location>
</feature>
<dbReference type="AlphaFoldDB" id="A0A8J7U4L8"/>
<dbReference type="InterPro" id="IPR023603">
    <property type="entry name" value="Low_specificity_L-TA-like"/>
</dbReference>
<dbReference type="InterPro" id="IPR015422">
    <property type="entry name" value="PyrdxlP-dep_Trfase_small"/>
</dbReference>
<dbReference type="PANTHER" id="PTHR48097:SF9">
    <property type="entry name" value="L-THREONINE ALDOLASE"/>
    <property type="match status" value="1"/>
</dbReference>
<dbReference type="Proteomes" id="UP000664417">
    <property type="component" value="Unassembled WGS sequence"/>
</dbReference>
<dbReference type="SUPFAM" id="SSF53383">
    <property type="entry name" value="PLP-dependent transferases"/>
    <property type="match status" value="1"/>
</dbReference>
<dbReference type="GO" id="GO:0005829">
    <property type="term" value="C:cytosol"/>
    <property type="evidence" value="ECO:0007669"/>
    <property type="project" value="TreeGrafter"/>
</dbReference>
<dbReference type="FunFam" id="3.40.640.10:FF:000030">
    <property type="entry name" value="Low-specificity L-threonine aldolase"/>
    <property type="match status" value="1"/>
</dbReference>
<comment type="cofactor">
    <cofactor evidence="1">
        <name>pyridoxal 5'-phosphate</name>
        <dbReference type="ChEBI" id="CHEBI:597326"/>
    </cofactor>
</comment>
<evidence type="ECO:0000259" key="6">
    <source>
        <dbReference type="Pfam" id="PF01212"/>
    </source>
</evidence>
<dbReference type="EMBL" id="JAFREP010000026">
    <property type="protein sequence ID" value="MBO1321618.1"/>
    <property type="molecule type" value="Genomic_DNA"/>
</dbReference>
<accession>A0A8J7U4L8</accession>
<dbReference type="PANTHER" id="PTHR48097">
    <property type="entry name" value="L-THREONINE ALDOLASE-RELATED"/>
    <property type="match status" value="1"/>
</dbReference>
<dbReference type="InterPro" id="IPR015421">
    <property type="entry name" value="PyrdxlP-dep_Trfase_major"/>
</dbReference>
<keyword evidence="3" id="KW-0663">Pyridoxal phosphate</keyword>
<evidence type="ECO:0000256" key="2">
    <source>
        <dbReference type="ARBA" id="ARBA00006966"/>
    </source>
</evidence>